<sequence length="329" mass="37098">MKHAQVMLFLGKGGVGKTTCSVATAVQLAERGRKVLLVSLDPAHNTADVLQQPLCAEKTSVTSKLDALEIDLEQLVDRYLSKTSASMRHTYRHLTVMNLEKMFEIIRYSPGIEEHATLEALKGILSREAEGYDAIIFDTAPTGLTLRVLALPSISRIWLDKLSHLRKSILGLRSSIAHIHGVQSMALEGLEEPVATDEENDGTIQELYHYRQETEHTLSVLTNPNLTSVIVVLNPEEMPFLETQRAAATLKKFQIPLKAVLINKVMQFQQIPPEFEARIKTQTAMLERIQNSFPDYAILQADWRQTEPRGLEELRHFHTGAVEFFQDYL</sequence>
<evidence type="ECO:0000256" key="1">
    <source>
        <dbReference type="ARBA" id="ARBA00011040"/>
    </source>
</evidence>
<dbReference type="EMBL" id="PDPS01000026">
    <property type="protein sequence ID" value="PID57557.1"/>
    <property type="molecule type" value="Genomic_DNA"/>
</dbReference>
<comment type="caution">
    <text evidence="3">The sequence shown here is derived from an EMBL/GenBank/DDBJ whole genome shotgun (WGS) entry which is preliminary data.</text>
</comment>
<gene>
    <name evidence="3" type="ORF">CSB45_06935</name>
</gene>
<dbReference type="PANTHER" id="PTHR10803">
    <property type="entry name" value="ARSENICAL PUMP-DRIVING ATPASE ARSENITE-TRANSLOCATING ATPASE"/>
    <property type="match status" value="1"/>
</dbReference>
<dbReference type="GO" id="GO:0005524">
    <property type="term" value="F:ATP binding"/>
    <property type="evidence" value="ECO:0007669"/>
    <property type="project" value="InterPro"/>
</dbReference>
<evidence type="ECO:0000313" key="3">
    <source>
        <dbReference type="EMBL" id="PID57557.1"/>
    </source>
</evidence>
<reference evidence="3 4" key="1">
    <citation type="submission" date="2017-10" db="EMBL/GenBank/DDBJ databases">
        <title>Novel microbial diversity and functional potential in the marine mammal oral microbiome.</title>
        <authorList>
            <person name="Dudek N.K."/>
            <person name="Sun C.L."/>
            <person name="Burstein D."/>
            <person name="Kantor R.S."/>
            <person name="Aliaga Goltsman D.S."/>
            <person name="Bik E.M."/>
            <person name="Thomas B.C."/>
            <person name="Banfield J.F."/>
            <person name="Relman D.A."/>
        </authorList>
    </citation>
    <scope>NUCLEOTIDE SEQUENCE [LARGE SCALE GENOMIC DNA]</scope>
    <source>
        <strain evidence="3">DOLZORAL124_49_17</strain>
    </source>
</reference>
<dbReference type="Pfam" id="PF02374">
    <property type="entry name" value="ArsA_ATPase"/>
    <property type="match status" value="1"/>
</dbReference>
<dbReference type="AlphaFoldDB" id="A0A2G6E6I3"/>
<name>A0A2G6E6I3_9BACT</name>
<dbReference type="InterPro" id="IPR025723">
    <property type="entry name" value="ArsA/GET3_ATPase-like"/>
</dbReference>
<dbReference type="Proteomes" id="UP000229740">
    <property type="component" value="Unassembled WGS sequence"/>
</dbReference>
<comment type="similarity">
    <text evidence="1">Belongs to the arsA ATPase family.</text>
</comment>
<dbReference type="InterPro" id="IPR027417">
    <property type="entry name" value="P-loop_NTPase"/>
</dbReference>
<feature type="domain" description="ArsA/GET3 Anion-transporting ATPase-like" evidence="2">
    <location>
        <begin position="5"/>
        <end position="318"/>
    </location>
</feature>
<evidence type="ECO:0000259" key="2">
    <source>
        <dbReference type="Pfam" id="PF02374"/>
    </source>
</evidence>
<protein>
    <submittedName>
        <fullName evidence="3">Anion transporter</fullName>
    </submittedName>
</protein>
<evidence type="ECO:0000313" key="4">
    <source>
        <dbReference type="Proteomes" id="UP000229740"/>
    </source>
</evidence>
<dbReference type="InterPro" id="IPR016300">
    <property type="entry name" value="ATPase_ArsA/GET3"/>
</dbReference>
<dbReference type="SUPFAM" id="SSF52540">
    <property type="entry name" value="P-loop containing nucleoside triphosphate hydrolases"/>
    <property type="match status" value="1"/>
</dbReference>
<proteinExistence type="inferred from homology"/>
<accession>A0A2G6E6I3</accession>
<dbReference type="CDD" id="cd02035">
    <property type="entry name" value="ArsA"/>
    <property type="match status" value="1"/>
</dbReference>
<organism evidence="3 4">
    <name type="scientific">candidate division KSB3 bacterium</name>
    <dbReference type="NCBI Taxonomy" id="2044937"/>
    <lineage>
        <taxon>Bacteria</taxon>
        <taxon>candidate division KSB3</taxon>
    </lineage>
</organism>
<dbReference type="NCBIfam" id="TIGR00345">
    <property type="entry name" value="GET3_arsA_TRC40"/>
    <property type="match status" value="1"/>
</dbReference>
<dbReference type="Gene3D" id="3.40.50.300">
    <property type="entry name" value="P-loop containing nucleotide triphosphate hydrolases"/>
    <property type="match status" value="1"/>
</dbReference>
<dbReference type="PANTHER" id="PTHR10803:SF3">
    <property type="entry name" value="ATPASE GET3"/>
    <property type="match status" value="1"/>
</dbReference>
<dbReference type="GO" id="GO:0016887">
    <property type="term" value="F:ATP hydrolysis activity"/>
    <property type="evidence" value="ECO:0007669"/>
    <property type="project" value="InterPro"/>
</dbReference>